<protein>
    <submittedName>
        <fullName evidence="1">Uncharacterized protein</fullName>
    </submittedName>
</protein>
<name>A0A6J4UTJ1_9CYAN</name>
<sequence>MYGSLARQVETRVLLIKDKCQREYAHPLRLPREALP</sequence>
<evidence type="ECO:0000313" key="1">
    <source>
        <dbReference type="EMBL" id="CAA9560041.1"/>
    </source>
</evidence>
<gene>
    <name evidence="1" type="ORF">AVDCRST_MAG81-560</name>
</gene>
<dbReference type="AlphaFoldDB" id="A0A6J4UTJ1"/>
<accession>A0A6J4UTJ1</accession>
<organism evidence="1">
    <name type="scientific">uncultured Synechococcales cyanobacterium</name>
    <dbReference type="NCBI Taxonomy" id="1936017"/>
    <lineage>
        <taxon>Bacteria</taxon>
        <taxon>Bacillati</taxon>
        <taxon>Cyanobacteriota</taxon>
        <taxon>Cyanophyceae</taxon>
        <taxon>Synechococcales</taxon>
        <taxon>environmental samples</taxon>
    </lineage>
</organism>
<dbReference type="EMBL" id="CADCWO010000036">
    <property type="protein sequence ID" value="CAA9560041.1"/>
    <property type="molecule type" value="Genomic_DNA"/>
</dbReference>
<proteinExistence type="predicted"/>
<reference evidence="1" key="1">
    <citation type="submission" date="2020-02" db="EMBL/GenBank/DDBJ databases">
        <authorList>
            <person name="Meier V. D."/>
        </authorList>
    </citation>
    <scope>NUCLEOTIDE SEQUENCE</scope>
    <source>
        <strain evidence="1">AVDCRST_MAG81</strain>
    </source>
</reference>